<dbReference type="InterPro" id="IPR002491">
    <property type="entry name" value="ABC_transptr_periplasmic_BD"/>
</dbReference>
<gene>
    <name evidence="8" type="ORF">ELS82_18480</name>
</gene>
<evidence type="ECO:0000256" key="6">
    <source>
        <dbReference type="SAM" id="SignalP"/>
    </source>
</evidence>
<accession>A0A4Y8WBX9</accession>
<evidence type="ECO:0000256" key="4">
    <source>
        <dbReference type="ARBA" id="ARBA00022496"/>
    </source>
</evidence>
<dbReference type="PANTHER" id="PTHR30532:SF28">
    <property type="entry name" value="PETROBACTIN-BINDING PROTEIN YCLQ"/>
    <property type="match status" value="1"/>
</dbReference>
<dbReference type="GO" id="GO:0030288">
    <property type="term" value="C:outer membrane-bounded periplasmic space"/>
    <property type="evidence" value="ECO:0007669"/>
    <property type="project" value="TreeGrafter"/>
</dbReference>
<evidence type="ECO:0000259" key="7">
    <source>
        <dbReference type="PROSITE" id="PS50983"/>
    </source>
</evidence>
<keyword evidence="4" id="KW-0406">Ion transport</keyword>
<feature type="domain" description="Fe/B12 periplasmic-binding" evidence="7">
    <location>
        <begin position="39"/>
        <end position="303"/>
    </location>
</feature>
<proteinExistence type="inferred from homology"/>
<evidence type="ECO:0000256" key="5">
    <source>
        <dbReference type="ARBA" id="ARBA00022729"/>
    </source>
</evidence>
<dbReference type="PROSITE" id="PS50983">
    <property type="entry name" value="FE_B12_PBP"/>
    <property type="match status" value="1"/>
</dbReference>
<keyword evidence="5 6" id="KW-0732">Signal</keyword>
<protein>
    <submittedName>
        <fullName evidence="8">Siderophore ABC transporter substrate-binding protein</fullName>
    </submittedName>
</protein>
<dbReference type="SUPFAM" id="SSF53807">
    <property type="entry name" value="Helical backbone' metal receptor"/>
    <property type="match status" value="1"/>
</dbReference>
<comment type="subcellular location">
    <subcellularLocation>
        <location evidence="1">Cell envelope</location>
    </subcellularLocation>
</comment>
<dbReference type="RefSeq" id="WP_134836789.1">
    <property type="nucleotide sequence ID" value="NZ_SATR01000034.1"/>
</dbReference>
<evidence type="ECO:0000256" key="1">
    <source>
        <dbReference type="ARBA" id="ARBA00004196"/>
    </source>
</evidence>
<name>A0A4Y8WBX9_9VIBR</name>
<comment type="caution">
    <text evidence="8">The sequence shown here is derived from an EMBL/GenBank/DDBJ whole genome shotgun (WGS) entry which is preliminary data.</text>
</comment>
<dbReference type="PANTHER" id="PTHR30532">
    <property type="entry name" value="IRON III DICITRATE-BINDING PERIPLASMIC PROTEIN"/>
    <property type="match status" value="1"/>
</dbReference>
<dbReference type="GO" id="GO:1901678">
    <property type="term" value="P:iron coordination entity transport"/>
    <property type="evidence" value="ECO:0007669"/>
    <property type="project" value="UniProtKB-ARBA"/>
</dbReference>
<comment type="similarity">
    <text evidence="2">Belongs to the bacterial solute-binding protein 8 family.</text>
</comment>
<dbReference type="AlphaFoldDB" id="A0A4Y8WBX9"/>
<evidence type="ECO:0000313" key="9">
    <source>
        <dbReference type="Proteomes" id="UP000297753"/>
    </source>
</evidence>
<keyword evidence="3" id="KW-0813">Transport</keyword>
<dbReference type="Proteomes" id="UP000297753">
    <property type="component" value="Unassembled WGS sequence"/>
</dbReference>
<reference evidence="8 9" key="1">
    <citation type="submission" date="2019-01" db="EMBL/GenBank/DDBJ databases">
        <title>Vibrio BEI176 sp. nov, a marine bacterium isolated from China: eastern marignal seas.</title>
        <authorList>
            <person name="Li B."/>
        </authorList>
    </citation>
    <scope>NUCLEOTIDE SEQUENCE [LARGE SCALE GENOMIC DNA]</scope>
    <source>
        <strain evidence="8 9">BEI176</strain>
    </source>
</reference>
<feature type="signal peptide" evidence="6">
    <location>
        <begin position="1"/>
        <end position="19"/>
    </location>
</feature>
<organism evidence="8 9">
    <name type="scientific">Vibrio ouci</name>
    <dbReference type="NCBI Taxonomy" id="2499078"/>
    <lineage>
        <taxon>Bacteria</taxon>
        <taxon>Pseudomonadati</taxon>
        <taxon>Pseudomonadota</taxon>
        <taxon>Gammaproteobacteria</taxon>
        <taxon>Vibrionales</taxon>
        <taxon>Vibrionaceae</taxon>
        <taxon>Vibrio</taxon>
    </lineage>
</organism>
<evidence type="ECO:0000256" key="2">
    <source>
        <dbReference type="ARBA" id="ARBA00008814"/>
    </source>
</evidence>
<keyword evidence="9" id="KW-1185">Reference proteome</keyword>
<dbReference type="OrthoDB" id="63946at2"/>
<dbReference type="Pfam" id="PF01497">
    <property type="entry name" value="Peripla_BP_2"/>
    <property type="match status" value="1"/>
</dbReference>
<sequence length="303" mass="33697">MKMSAAVLVTGLLAFGAQAKMVEIEHAQGTTKVESNPERVVVIGLGALDTVKAFGIEPVAISTVSMFPDYLSEYRDYKFVSAGSLHEPDFETIYTQKPDLIIIGTRAASKFKELSEIAPTIVYASDAKKGYWASTQEQWRNLGEVFEKQDFVEKKIEQLDSQFKAISKSNQQNNTDALTVMSAGGNITTFSTQSRFSAIYKDFGFKETVAGIKESRHGDLVSYEFIREKNPDTLLIIDKDVLINKGKPSTVKRDFENDLVKATDAYQNKKMAYLDINAWYLSISGMRATEQMISDVKSASAIN</sequence>
<dbReference type="CDD" id="cd01140">
    <property type="entry name" value="FatB"/>
    <property type="match status" value="1"/>
</dbReference>
<keyword evidence="4" id="KW-0408">Iron</keyword>
<dbReference type="Gene3D" id="3.40.50.1980">
    <property type="entry name" value="Nitrogenase molybdenum iron protein domain"/>
    <property type="match status" value="2"/>
</dbReference>
<feature type="chain" id="PRO_5021353284" evidence="6">
    <location>
        <begin position="20"/>
        <end position="303"/>
    </location>
</feature>
<evidence type="ECO:0000313" key="8">
    <source>
        <dbReference type="EMBL" id="TFH90156.1"/>
    </source>
</evidence>
<dbReference type="EMBL" id="SATR01000034">
    <property type="protein sequence ID" value="TFH90156.1"/>
    <property type="molecule type" value="Genomic_DNA"/>
</dbReference>
<dbReference type="InterPro" id="IPR051313">
    <property type="entry name" value="Bact_iron-sidero_bind"/>
</dbReference>
<dbReference type="InterPro" id="IPR033870">
    <property type="entry name" value="FatB"/>
</dbReference>
<evidence type="ECO:0000256" key="3">
    <source>
        <dbReference type="ARBA" id="ARBA00022448"/>
    </source>
</evidence>
<keyword evidence="4" id="KW-0410">Iron transport</keyword>